<organism evidence="3 4">
    <name type="scientific">Pleurotus eryngii</name>
    <name type="common">Boletus of the steppes</name>
    <dbReference type="NCBI Taxonomy" id="5323"/>
    <lineage>
        <taxon>Eukaryota</taxon>
        <taxon>Fungi</taxon>
        <taxon>Dikarya</taxon>
        <taxon>Basidiomycota</taxon>
        <taxon>Agaricomycotina</taxon>
        <taxon>Agaricomycetes</taxon>
        <taxon>Agaricomycetidae</taxon>
        <taxon>Agaricales</taxon>
        <taxon>Pleurotineae</taxon>
        <taxon>Pleurotaceae</taxon>
        <taxon>Pleurotus</taxon>
    </lineage>
</organism>
<evidence type="ECO:0000313" key="4">
    <source>
        <dbReference type="Proteomes" id="UP000807025"/>
    </source>
</evidence>
<dbReference type="PANTHER" id="PTHR34587">
    <property type="entry name" value="VWFA DOMAIN-CONTAINING PROTEIN"/>
    <property type="match status" value="1"/>
</dbReference>
<evidence type="ECO:0000256" key="2">
    <source>
        <dbReference type="SAM" id="Phobius"/>
    </source>
</evidence>
<evidence type="ECO:0000313" key="3">
    <source>
        <dbReference type="EMBL" id="KAF9491932.1"/>
    </source>
</evidence>
<dbReference type="InterPro" id="IPR053216">
    <property type="entry name" value="Appressorial_penetr-assoc"/>
</dbReference>
<protein>
    <submittedName>
        <fullName evidence="3">Uncharacterized protein</fullName>
    </submittedName>
</protein>
<evidence type="ECO:0000256" key="1">
    <source>
        <dbReference type="SAM" id="MobiDB-lite"/>
    </source>
</evidence>
<feature type="region of interest" description="Disordered" evidence="1">
    <location>
        <begin position="562"/>
        <end position="620"/>
    </location>
</feature>
<reference evidence="3" key="1">
    <citation type="submission" date="2020-11" db="EMBL/GenBank/DDBJ databases">
        <authorList>
            <consortium name="DOE Joint Genome Institute"/>
            <person name="Ahrendt S."/>
            <person name="Riley R."/>
            <person name="Andreopoulos W."/>
            <person name="Labutti K."/>
            <person name="Pangilinan J."/>
            <person name="Ruiz-Duenas F.J."/>
            <person name="Barrasa J.M."/>
            <person name="Sanchez-Garcia M."/>
            <person name="Camarero S."/>
            <person name="Miyauchi S."/>
            <person name="Serrano A."/>
            <person name="Linde D."/>
            <person name="Babiker R."/>
            <person name="Drula E."/>
            <person name="Ayuso-Fernandez I."/>
            <person name="Pacheco R."/>
            <person name="Padilla G."/>
            <person name="Ferreira P."/>
            <person name="Barriuso J."/>
            <person name="Kellner H."/>
            <person name="Castanera R."/>
            <person name="Alfaro M."/>
            <person name="Ramirez L."/>
            <person name="Pisabarro A.G."/>
            <person name="Kuo A."/>
            <person name="Tritt A."/>
            <person name="Lipzen A."/>
            <person name="He G."/>
            <person name="Yan M."/>
            <person name="Ng V."/>
            <person name="Cullen D."/>
            <person name="Martin F."/>
            <person name="Rosso M.-N."/>
            <person name="Henrissat B."/>
            <person name="Hibbett D."/>
            <person name="Martinez A.T."/>
            <person name="Grigoriev I.V."/>
        </authorList>
    </citation>
    <scope>NUCLEOTIDE SEQUENCE</scope>
    <source>
        <strain evidence="3">ATCC 90797</strain>
    </source>
</reference>
<keyword evidence="2" id="KW-1133">Transmembrane helix</keyword>
<keyword evidence="4" id="KW-1185">Reference proteome</keyword>
<dbReference type="Proteomes" id="UP000807025">
    <property type="component" value="Unassembled WGS sequence"/>
</dbReference>
<gene>
    <name evidence="3" type="ORF">BDN71DRAFT_1592014</name>
</gene>
<keyword evidence="2" id="KW-0472">Membrane</keyword>
<accession>A0A9P6D5J0</accession>
<feature type="transmembrane region" description="Helical" evidence="2">
    <location>
        <begin position="499"/>
        <end position="520"/>
    </location>
</feature>
<dbReference type="OrthoDB" id="2336871at2759"/>
<dbReference type="PANTHER" id="PTHR34587:SF2">
    <property type="entry name" value="G-PROTEIN COUPLED RECEPTORS FAMILY 1 PROFILE DOMAIN-CONTAINING PROTEIN"/>
    <property type="match status" value="1"/>
</dbReference>
<name>A0A9P6D5J0_PLEER</name>
<dbReference type="EMBL" id="MU154610">
    <property type="protein sequence ID" value="KAF9491932.1"/>
    <property type="molecule type" value="Genomic_DNA"/>
</dbReference>
<comment type="caution">
    <text evidence="3">The sequence shown here is derived from an EMBL/GenBank/DDBJ whole genome shotgun (WGS) entry which is preliminary data.</text>
</comment>
<feature type="region of interest" description="Disordered" evidence="1">
    <location>
        <begin position="469"/>
        <end position="489"/>
    </location>
</feature>
<dbReference type="AlphaFoldDB" id="A0A9P6D5J0"/>
<keyword evidence="2" id="KW-0812">Transmembrane</keyword>
<sequence length="620" mass="65118">MNRNSKSPDPLTLNTTIVSSGFATDGFPTTGQVPSLTSTNNFINFCLTYPNLPQTNGSQRSDGSCNSAPIGAIPSIQNIPSVKIVSPKYGDTLQPNTEFEVSLSVNNMQVVTPSLNYFAAPQQLNSQGVIIGSVSFFVIQQFNLTDTQPGRTSVLSITIKNTSPVNSVFLETIPRGLPAGVYRLAAQLRAPNLQTILVPTPEHGSLGDMIYFTVGDGGGTSLAGSLPTPVSGNSIVPAAVNTQDVPQSSLILDPGLVVSGFAESDGPQGVDHFLQTSTNNFINYCLFLGPKTQLPLADGTSAPAGSCNPVPMGVLPAGTKTPSSKFTFPNNGDNLPAQTSFTISLAVLNFQTGSLANPQKSFLAAPQQVNAQGLIIGHAKVVIEVLTGFDQTTPTDPTKFTFFHHISSQAIGGILTADVSKGLPDGYYRLTSILSATNSQPVLLPFPNNMADDAVYVCLFMGDPTKATTMDGGNSSGEGSGSKDGVNSSPILSRSTNKVAIIGATLGGVLGAIILCVLVYTTIRYRRRRRGSVDLDTAIEATLGFLTPFSFFQSIQIPYRRREKPTNPGQPSGPAPTASLPEVQRKPLRVARSSKAASGVGHGEIVPESSTGENPPPYEP</sequence>
<proteinExistence type="predicted"/>